<dbReference type="GO" id="GO:0003697">
    <property type="term" value="F:single-stranded DNA binding"/>
    <property type="evidence" value="ECO:0007669"/>
    <property type="project" value="UniProtKB-UniRule"/>
</dbReference>
<dbReference type="PIRSF" id="PIRSF003135">
    <property type="entry name" value="Primosomal_n"/>
    <property type="match status" value="1"/>
</dbReference>
<comment type="similarity">
    <text evidence="4">Belongs to the PriB family.</text>
</comment>
<name>A0A432YT07_9GAMM</name>
<evidence type="ECO:0000256" key="2">
    <source>
        <dbReference type="ARBA" id="ARBA00022705"/>
    </source>
</evidence>
<gene>
    <name evidence="4" type="primary">priB</name>
    <name evidence="5" type="ORF">CWI78_11660</name>
</gene>
<dbReference type="PROSITE" id="PS50935">
    <property type="entry name" value="SSB"/>
    <property type="match status" value="1"/>
</dbReference>
<evidence type="ECO:0000256" key="4">
    <source>
        <dbReference type="HAMAP-Rule" id="MF_00720"/>
    </source>
</evidence>
<organism evidence="5 6">
    <name type="scientific">Idiomarina ramblicola</name>
    <dbReference type="NCBI Taxonomy" id="263724"/>
    <lineage>
        <taxon>Bacteria</taxon>
        <taxon>Pseudomonadati</taxon>
        <taxon>Pseudomonadota</taxon>
        <taxon>Gammaproteobacteria</taxon>
        <taxon>Alteromonadales</taxon>
        <taxon>Idiomarinaceae</taxon>
        <taxon>Idiomarina</taxon>
    </lineage>
</organism>
<reference evidence="6" key="1">
    <citation type="journal article" date="2018" name="Front. Microbiol.">
        <title>Genome-Based Analysis Reveals the Taxonomy and Diversity of the Family Idiomarinaceae.</title>
        <authorList>
            <person name="Liu Y."/>
            <person name="Lai Q."/>
            <person name="Shao Z."/>
        </authorList>
    </citation>
    <scope>NUCLEOTIDE SEQUENCE [LARGE SCALE GENOMIC DNA]</scope>
    <source>
        <strain evidence="6">R22</strain>
    </source>
</reference>
<sequence length="99" mass="11106">MNRLHLTGTLGKVPKLETSPSGIEHLQLVLEHRSMQPEAGMSRQSYVRIQVVLSGEGLQHWLEKLTVGCEVLAEGFLHRHEDSNGSPRLVLHAQHLELI</sequence>
<dbReference type="SUPFAM" id="SSF50249">
    <property type="entry name" value="Nucleic acid-binding proteins"/>
    <property type="match status" value="1"/>
</dbReference>
<dbReference type="EMBL" id="PIQC01000009">
    <property type="protein sequence ID" value="RUO64823.1"/>
    <property type="molecule type" value="Genomic_DNA"/>
</dbReference>
<keyword evidence="3 4" id="KW-0238">DNA-binding</keyword>
<dbReference type="RefSeq" id="WP_126782970.1">
    <property type="nucleotide sequence ID" value="NZ_PIQC01000009.1"/>
</dbReference>
<protein>
    <recommendedName>
        <fullName evidence="4">Replication restart protein PriB</fullName>
    </recommendedName>
</protein>
<dbReference type="Proteomes" id="UP000288058">
    <property type="component" value="Unassembled WGS sequence"/>
</dbReference>
<dbReference type="InterPro" id="IPR012340">
    <property type="entry name" value="NA-bd_OB-fold"/>
</dbReference>
<dbReference type="AlphaFoldDB" id="A0A432YT07"/>
<evidence type="ECO:0000256" key="3">
    <source>
        <dbReference type="ARBA" id="ARBA00023125"/>
    </source>
</evidence>
<keyword evidence="2 4" id="KW-0235">DNA replication</keyword>
<dbReference type="HAMAP" id="MF_00720">
    <property type="entry name" value="PriB"/>
    <property type="match status" value="1"/>
</dbReference>
<comment type="caution">
    <text evidence="5">The sequence shown here is derived from an EMBL/GenBank/DDBJ whole genome shotgun (WGS) entry which is preliminary data.</text>
</comment>
<accession>A0A432YT07</accession>
<comment type="subunit">
    <text evidence="4">Homodimer. Interacts with PriA and DnaT. Component of the replication restart primosome. Primosome assembly occurs via a 'hand-off' mechanism. PriA binds to replication forks, subsequently PriB then DnaT bind; DnaT then displaces ssDNA to generate the helicase loading substrate.</text>
</comment>
<keyword evidence="6" id="KW-1185">Reference proteome</keyword>
<evidence type="ECO:0000256" key="1">
    <source>
        <dbReference type="ARBA" id="ARBA00022515"/>
    </source>
</evidence>
<dbReference type="InterPro" id="IPR023646">
    <property type="entry name" value="Prisomal_replication_PriB"/>
</dbReference>
<comment type="function">
    <text evidence="4">Involved in the restart of stalled replication forks, which reloads the replicative helicase on sites other than the origin of replication; the PriA-PriB pathway is the major replication restart pathway. During primosome assembly it facilitates complex formation between PriA and DnaT on DNA; stabilizes PriA on DNA. Stimulates the DNA unwinding activity of PriA helicase.</text>
</comment>
<dbReference type="NCBIfam" id="TIGR04418">
    <property type="entry name" value="PriB_gamma"/>
    <property type="match status" value="1"/>
</dbReference>
<keyword evidence="1 4" id="KW-0639">Primosome</keyword>
<dbReference type="GO" id="GO:1990077">
    <property type="term" value="C:primosome complex"/>
    <property type="evidence" value="ECO:0007669"/>
    <property type="project" value="UniProtKB-UniRule"/>
</dbReference>
<dbReference type="InterPro" id="IPR000424">
    <property type="entry name" value="Primosome_PriB/ssb"/>
</dbReference>
<proteinExistence type="inferred from homology"/>
<evidence type="ECO:0000313" key="6">
    <source>
        <dbReference type="Proteomes" id="UP000288058"/>
    </source>
</evidence>
<dbReference type="Pfam" id="PF22657">
    <property type="entry name" value="SSB_1"/>
    <property type="match status" value="1"/>
</dbReference>
<dbReference type="Gene3D" id="2.40.50.140">
    <property type="entry name" value="Nucleic acid-binding proteins"/>
    <property type="match status" value="1"/>
</dbReference>
<evidence type="ECO:0000313" key="5">
    <source>
        <dbReference type="EMBL" id="RUO64823.1"/>
    </source>
</evidence>
<dbReference type="OrthoDB" id="9180733at2"/>
<dbReference type="GO" id="GO:0006269">
    <property type="term" value="P:DNA replication, synthesis of primer"/>
    <property type="evidence" value="ECO:0007669"/>
    <property type="project" value="UniProtKB-KW"/>
</dbReference>